<feature type="transmembrane region" description="Helical" evidence="10">
    <location>
        <begin position="99"/>
        <end position="117"/>
    </location>
</feature>
<dbReference type="PANTHER" id="PTHR12952:SF0">
    <property type="entry name" value="PROTEIN SYS1 HOMOLOG"/>
    <property type="match status" value="1"/>
</dbReference>
<feature type="transmembrane region" description="Helical" evidence="10">
    <location>
        <begin position="30"/>
        <end position="48"/>
    </location>
</feature>
<feature type="region of interest" description="Disordered" evidence="9">
    <location>
        <begin position="157"/>
        <end position="210"/>
    </location>
</feature>
<keyword evidence="8 10" id="KW-0472">Membrane</keyword>
<evidence type="ECO:0000256" key="4">
    <source>
        <dbReference type="ARBA" id="ARBA00022692"/>
    </source>
</evidence>
<keyword evidence="7" id="KW-0333">Golgi apparatus</keyword>
<feature type="transmembrane region" description="Helical" evidence="10">
    <location>
        <begin position="68"/>
        <end position="92"/>
    </location>
</feature>
<evidence type="ECO:0000256" key="1">
    <source>
        <dbReference type="ARBA" id="ARBA00004653"/>
    </source>
</evidence>
<dbReference type="EMBL" id="KV749661">
    <property type="protein sequence ID" value="OCL08428.1"/>
    <property type="molecule type" value="Genomic_DNA"/>
</dbReference>
<keyword evidence="5" id="KW-0653">Protein transport</keyword>
<evidence type="ECO:0000256" key="2">
    <source>
        <dbReference type="ARBA" id="ARBA00008160"/>
    </source>
</evidence>
<keyword evidence="3" id="KW-0813">Transport</keyword>
<keyword evidence="12" id="KW-1185">Reference proteome</keyword>
<dbReference type="GO" id="GO:0005829">
    <property type="term" value="C:cytosol"/>
    <property type="evidence" value="ECO:0007669"/>
    <property type="project" value="GOC"/>
</dbReference>
<dbReference type="Proteomes" id="UP000250140">
    <property type="component" value="Unassembled WGS sequence"/>
</dbReference>
<evidence type="ECO:0000256" key="10">
    <source>
        <dbReference type="SAM" id="Phobius"/>
    </source>
</evidence>
<organism evidence="11 12">
    <name type="scientific">Glonium stellatum</name>
    <dbReference type="NCBI Taxonomy" id="574774"/>
    <lineage>
        <taxon>Eukaryota</taxon>
        <taxon>Fungi</taxon>
        <taxon>Dikarya</taxon>
        <taxon>Ascomycota</taxon>
        <taxon>Pezizomycotina</taxon>
        <taxon>Dothideomycetes</taxon>
        <taxon>Pleosporomycetidae</taxon>
        <taxon>Gloniales</taxon>
        <taxon>Gloniaceae</taxon>
        <taxon>Glonium</taxon>
    </lineage>
</organism>
<evidence type="ECO:0000313" key="11">
    <source>
        <dbReference type="EMBL" id="OCL08428.1"/>
    </source>
</evidence>
<evidence type="ECO:0000256" key="8">
    <source>
        <dbReference type="ARBA" id="ARBA00023136"/>
    </source>
</evidence>
<name>A0A8E2F1X7_9PEZI</name>
<feature type="transmembrane region" description="Helical" evidence="10">
    <location>
        <begin position="123"/>
        <end position="144"/>
    </location>
</feature>
<evidence type="ECO:0008006" key="13">
    <source>
        <dbReference type="Google" id="ProtNLM"/>
    </source>
</evidence>
<dbReference type="Pfam" id="PF09801">
    <property type="entry name" value="SYS1"/>
    <property type="match status" value="1"/>
</dbReference>
<dbReference type="GO" id="GO:0034067">
    <property type="term" value="P:protein localization to Golgi apparatus"/>
    <property type="evidence" value="ECO:0007669"/>
    <property type="project" value="TreeGrafter"/>
</dbReference>
<comment type="subcellular location">
    <subcellularLocation>
        <location evidence="1">Golgi apparatus membrane</location>
        <topology evidence="1">Multi-pass membrane protein</topology>
    </subcellularLocation>
</comment>
<protein>
    <recommendedName>
        <fullName evidence="13">Integral membrane protein S linking to the trans Golgi network-domain-containing protein</fullName>
    </recommendedName>
</protein>
<gene>
    <name evidence="11" type="ORF">AOQ84DRAFT_340375</name>
</gene>
<keyword evidence="4 10" id="KW-0812">Transmembrane</keyword>
<dbReference type="GO" id="GO:0006895">
    <property type="term" value="P:Golgi to endosome transport"/>
    <property type="evidence" value="ECO:0007669"/>
    <property type="project" value="TreeGrafter"/>
</dbReference>
<evidence type="ECO:0000256" key="3">
    <source>
        <dbReference type="ARBA" id="ARBA00022448"/>
    </source>
</evidence>
<dbReference type="PANTHER" id="PTHR12952">
    <property type="entry name" value="SYS1"/>
    <property type="match status" value="1"/>
</dbReference>
<evidence type="ECO:0000256" key="6">
    <source>
        <dbReference type="ARBA" id="ARBA00022989"/>
    </source>
</evidence>
<reference evidence="11 12" key="1">
    <citation type="journal article" date="2016" name="Nat. Commun.">
        <title>Ectomycorrhizal ecology is imprinted in the genome of the dominant symbiotic fungus Cenococcum geophilum.</title>
        <authorList>
            <consortium name="DOE Joint Genome Institute"/>
            <person name="Peter M."/>
            <person name="Kohler A."/>
            <person name="Ohm R.A."/>
            <person name="Kuo A."/>
            <person name="Krutzmann J."/>
            <person name="Morin E."/>
            <person name="Arend M."/>
            <person name="Barry K.W."/>
            <person name="Binder M."/>
            <person name="Choi C."/>
            <person name="Clum A."/>
            <person name="Copeland A."/>
            <person name="Grisel N."/>
            <person name="Haridas S."/>
            <person name="Kipfer T."/>
            <person name="LaButti K."/>
            <person name="Lindquist E."/>
            <person name="Lipzen A."/>
            <person name="Maire R."/>
            <person name="Meier B."/>
            <person name="Mihaltcheva S."/>
            <person name="Molinier V."/>
            <person name="Murat C."/>
            <person name="Poggeler S."/>
            <person name="Quandt C.A."/>
            <person name="Sperisen C."/>
            <person name="Tritt A."/>
            <person name="Tisserant E."/>
            <person name="Crous P.W."/>
            <person name="Henrissat B."/>
            <person name="Nehls U."/>
            <person name="Egli S."/>
            <person name="Spatafora J.W."/>
            <person name="Grigoriev I.V."/>
            <person name="Martin F.M."/>
        </authorList>
    </citation>
    <scope>NUCLEOTIDE SEQUENCE [LARGE SCALE GENOMIC DNA]</scope>
    <source>
        <strain evidence="11 12">CBS 207.34</strain>
    </source>
</reference>
<keyword evidence="6 10" id="KW-1133">Transmembrane helix</keyword>
<evidence type="ECO:0000313" key="12">
    <source>
        <dbReference type="Proteomes" id="UP000250140"/>
    </source>
</evidence>
<proteinExistence type="inferred from homology"/>
<dbReference type="OrthoDB" id="542931at2759"/>
<dbReference type="AlphaFoldDB" id="A0A8E2F1X7"/>
<dbReference type="GO" id="GO:0043001">
    <property type="term" value="P:Golgi to plasma membrane protein transport"/>
    <property type="evidence" value="ECO:0007669"/>
    <property type="project" value="TreeGrafter"/>
</dbReference>
<comment type="similarity">
    <text evidence="2">Belongs to the SYS1 family.</text>
</comment>
<sequence length="210" mass="23278">MPRRRRPPRPGALADLAPLRIFRQIVTLQVAYYACAAILILFTALVAGKEINLDLLLSWRSLRGDTTVGWTLGLVWMLNALICVVLLLLLIARSKLVPDFALTIHFLHLIITSLYSHSLPTYWFWWALQACSATMMTFLGMWACQWRELRPINFGGGGGPSRSARQGDRAAEAVQGDESAGYGRGRGRGRGRDGAGEYEMVGMAEGDRNV</sequence>
<dbReference type="GO" id="GO:0000139">
    <property type="term" value="C:Golgi membrane"/>
    <property type="evidence" value="ECO:0007669"/>
    <property type="project" value="UniProtKB-SubCell"/>
</dbReference>
<dbReference type="GO" id="GO:0005802">
    <property type="term" value="C:trans-Golgi network"/>
    <property type="evidence" value="ECO:0007669"/>
    <property type="project" value="TreeGrafter"/>
</dbReference>
<evidence type="ECO:0000256" key="9">
    <source>
        <dbReference type="SAM" id="MobiDB-lite"/>
    </source>
</evidence>
<evidence type="ECO:0000256" key="5">
    <source>
        <dbReference type="ARBA" id="ARBA00022927"/>
    </source>
</evidence>
<accession>A0A8E2F1X7</accession>
<evidence type="ECO:0000256" key="7">
    <source>
        <dbReference type="ARBA" id="ARBA00023034"/>
    </source>
</evidence>
<dbReference type="InterPro" id="IPR019185">
    <property type="entry name" value="Integral_membrane_SYS1-rel"/>
</dbReference>